<evidence type="ECO:0000313" key="2">
    <source>
        <dbReference type="Proteomes" id="UP001148838"/>
    </source>
</evidence>
<gene>
    <name evidence="1" type="ORF">ANN_21151</name>
</gene>
<accession>A0ABQ8SF79</accession>
<sequence>MSPGSSTESYPAFAHIGLRENPGKTLNQPQPGIGDHQCGFRRNRSTIDQIFCIRQILEENWEYKMSRD</sequence>
<reference evidence="1 2" key="1">
    <citation type="journal article" date="2022" name="Allergy">
        <title>Genome assembly and annotation of Periplaneta americana reveal a comprehensive cockroach allergen profile.</title>
        <authorList>
            <person name="Wang L."/>
            <person name="Xiong Q."/>
            <person name="Saelim N."/>
            <person name="Wang L."/>
            <person name="Nong W."/>
            <person name="Wan A.T."/>
            <person name="Shi M."/>
            <person name="Liu X."/>
            <person name="Cao Q."/>
            <person name="Hui J.H.L."/>
            <person name="Sookrung N."/>
            <person name="Leung T.F."/>
            <person name="Tungtrongchitr A."/>
            <person name="Tsui S.K.W."/>
        </authorList>
    </citation>
    <scope>NUCLEOTIDE SEQUENCE [LARGE SCALE GENOMIC DNA]</scope>
    <source>
        <strain evidence="1">PWHHKU_190912</strain>
    </source>
</reference>
<organism evidence="1 2">
    <name type="scientific">Periplaneta americana</name>
    <name type="common">American cockroach</name>
    <name type="synonym">Blatta americana</name>
    <dbReference type="NCBI Taxonomy" id="6978"/>
    <lineage>
        <taxon>Eukaryota</taxon>
        <taxon>Metazoa</taxon>
        <taxon>Ecdysozoa</taxon>
        <taxon>Arthropoda</taxon>
        <taxon>Hexapoda</taxon>
        <taxon>Insecta</taxon>
        <taxon>Pterygota</taxon>
        <taxon>Neoptera</taxon>
        <taxon>Polyneoptera</taxon>
        <taxon>Dictyoptera</taxon>
        <taxon>Blattodea</taxon>
        <taxon>Blattoidea</taxon>
        <taxon>Blattidae</taxon>
        <taxon>Blattinae</taxon>
        <taxon>Periplaneta</taxon>
    </lineage>
</organism>
<keyword evidence="2" id="KW-1185">Reference proteome</keyword>
<protein>
    <submittedName>
        <fullName evidence="1">Uncharacterized protein</fullName>
    </submittedName>
</protein>
<comment type="caution">
    <text evidence="1">The sequence shown here is derived from an EMBL/GenBank/DDBJ whole genome shotgun (WGS) entry which is preliminary data.</text>
</comment>
<dbReference type="EMBL" id="JAJSOF020000029">
    <property type="protein sequence ID" value="KAJ4432529.1"/>
    <property type="molecule type" value="Genomic_DNA"/>
</dbReference>
<dbReference type="Proteomes" id="UP001148838">
    <property type="component" value="Unassembled WGS sequence"/>
</dbReference>
<evidence type="ECO:0000313" key="1">
    <source>
        <dbReference type="EMBL" id="KAJ4432529.1"/>
    </source>
</evidence>
<proteinExistence type="predicted"/>
<name>A0ABQ8SF79_PERAM</name>